<sequence>MLSKKHLLAAAIGLSLSFSTQASELETLINMLHENGMVTDAQYGRLMDELAANKTTQAQEKAAIDEKLAEATKPSDVEISTQGGLTLKTRDGQFSTKVGGRVQVDAATYGGSPDMGDGTDIRRARLYLSGTLYRDWGYKLEYEFDNSSITDAFITYDGFENYQIMVGNFKDPFSLDYMISANNTMFMERALPTAFNAGRHIGVMGARNSQYWTVAAGVFGDTVGNTGGEDDEGWGWSTRGTLSPINEPGKLLHIGLGLNYRDLQPNNTVRFSQAPESNVSGVRIVDTSAIDNADSMLKTGLELATVIGPFTAQAEYIRTSVDRDNISNADFDGWYVQSSYLLTGESRPYKNGVFGGIKPNHRVGDGGIGAWEVAMRYSSLDLNDGAINGGEADSMTLGLNWYPVPMLRFSADYVHVLDIDGGPDFDGKKPNVFQVRSQWAF</sequence>
<organism evidence="2 3">
    <name type="scientific">Methylophaga muralis</name>
    <dbReference type="NCBI Taxonomy" id="291169"/>
    <lineage>
        <taxon>Bacteria</taxon>
        <taxon>Pseudomonadati</taxon>
        <taxon>Pseudomonadota</taxon>
        <taxon>Gammaproteobacteria</taxon>
        <taxon>Thiotrichales</taxon>
        <taxon>Piscirickettsiaceae</taxon>
        <taxon>Methylophaga</taxon>
    </lineage>
</organism>
<feature type="signal peptide" evidence="1">
    <location>
        <begin position="1"/>
        <end position="22"/>
    </location>
</feature>
<comment type="caution">
    <text evidence="2">The sequence shown here is derived from an EMBL/GenBank/DDBJ whole genome shotgun (WGS) entry which is preliminary data.</text>
</comment>
<name>A0A1E3GSI9_9GAMM</name>
<dbReference type="Pfam" id="PF07396">
    <property type="entry name" value="Porin_O_P"/>
    <property type="match status" value="1"/>
</dbReference>
<reference evidence="2 3" key="1">
    <citation type="submission" date="2016-07" db="EMBL/GenBank/DDBJ databases">
        <title>Draft Genome Sequence of Methylophaga muralis Bur 1.</title>
        <authorList>
            <person name="Vasilenko O.V."/>
            <person name="Doronina N.V."/>
            <person name="Shmareva M.N."/>
            <person name="Tarlachkov S.V."/>
            <person name="Mustakhimov I."/>
            <person name="Trotsenko Y.A."/>
        </authorList>
    </citation>
    <scope>NUCLEOTIDE SEQUENCE [LARGE SCALE GENOMIC DNA]</scope>
    <source>
        <strain evidence="2 3">Bur 1</strain>
    </source>
</reference>
<keyword evidence="1" id="KW-0732">Signal</keyword>
<protein>
    <submittedName>
        <fullName evidence="2">Porin P</fullName>
    </submittedName>
</protein>
<dbReference type="RefSeq" id="WP_069296153.1">
    <property type="nucleotide sequence ID" value="NZ_MCRI01000017.1"/>
</dbReference>
<dbReference type="InterPro" id="IPR010870">
    <property type="entry name" value="Porin_O/P"/>
</dbReference>
<gene>
    <name evidence="2" type="primary">oprP_3</name>
    <name evidence="2" type="ORF">A9E74_01705</name>
</gene>
<accession>A0A1E3GSI9</accession>
<evidence type="ECO:0000313" key="3">
    <source>
        <dbReference type="Proteomes" id="UP000094379"/>
    </source>
</evidence>
<keyword evidence="3" id="KW-1185">Reference proteome</keyword>
<feature type="chain" id="PRO_5009128627" evidence="1">
    <location>
        <begin position="23"/>
        <end position="441"/>
    </location>
</feature>
<dbReference type="EMBL" id="MCRI01000017">
    <property type="protein sequence ID" value="ODN66536.1"/>
    <property type="molecule type" value="Genomic_DNA"/>
</dbReference>
<evidence type="ECO:0000313" key="2">
    <source>
        <dbReference type="EMBL" id="ODN66536.1"/>
    </source>
</evidence>
<dbReference type="Proteomes" id="UP000094379">
    <property type="component" value="Unassembled WGS sequence"/>
</dbReference>
<dbReference type="Gene3D" id="2.40.160.10">
    <property type="entry name" value="Porin"/>
    <property type="match status" value="1"/>
</dbReference>
<dbReference type="InterPro" id="IPR023614">
    <property type="entry name" value="Porin_dom_sf"/>
</dbReference>
<dbReference type="AlphaFoldDB" id="A0A1E3GSI9"/>
<proteinExistence type="predicted"/>
<dbReference type="PATRIC" id="fig|291169.3.peg.1715"/>
<dbReference type="SUPFAM" id="SSF56935">
    <property type="entry name" value="Porins"/>
    <property type="match status" value="1"/>
</dbReference>
<dbReference type="STRING" id="291169.A9E74_01705"/>
<evidence type="ECO:0000256" key="1">
    <source>
        <dbReference type="SAM" id="SignalP"/>
    </source>
</evidence>